<sequence>MKTYKDKLELIKAINSSFDRFFAEFADVDESEFNARVESVDKTPFEMIAYQIGWLKLLLSWESDEKSGKEVITPKAGIKWNELGKLYKEFYDEYRTLSKWQILELFTSSKDEFVAWVSLLSEDEIFKQNQRKWANNAAKWQIYKWIHINSVAPFTNFRTKIRKFKKLRG</sequence>
<gene>
    <name evidence="1" type="ORF">ERS672216_01500</name>
</gene>
<proteinExistence type="predicted"/>
<evidence type="ECO:0000313" key="1">
    <source>
        <dbReference type="EMBL" id="CZE48603.1"/>
    </source>
</evidence>
<dbReference type="OrthoDB" id="5347938at2"/>
<reference evidence="1 2" key="1">
    <citation type="submission" date="2016-02" db="EMBL/GenBank/DDBJ databases">
        <authorList>
            <consortium name="Pathogen Informatics"/>
        </authorList>
    </citation>
    <scope>NUCLEOTIDE SEQUENCE [LARGE SCALE GENOMIC DNA]</scope>
    <source>
        <strain evidence="1 2">RC20</strain>
    </source>
</reference>
<dbReference type="Proteomes" id="UP000069632">
    <property type="component" value="Unassembled WGS sequence"/>
</dbReference>
<dbReference type="AlphaFoldDB" id="A0A128EPC3"/>
<dbReference type="PANTHER" id="PTHR40658:SF3">
    <property type="entry name" value="CLBS_DFSB FAMILY FOUR-HELIX BUNDLE PROTEIN"/>
    <property type="match status" value="1"/>
</dbReference>
<dbReference type="PANTHER" id="PTHR40658">
    <property type="match status" value="1"/>
</dbReference>
<dbReference type="Pfam" id="PF08020">
    <property type="entry name" value="DUF1706"/>
    <property type="match status" value="1"/>
</dbReference>
<dbReference type="Gene3D" id="1.20.120.450">
    <property type="entry name" value="dinb family like domain"/>
    <property type="match status" value="1"/>
</dbReference>
<dbReference type="InterPro" id="IPR012550">
    <property type="entry name" value="DUF1706"/>
</dbReference>
<dbReference type="InterPro" id="IPR034660">
    <property type="entry name" value="DinB/YfiT-like"/>
</dbReference>
<protein>
    <submittedName>
        <fullName evidence="1">Uncharacterized conserved protein</fullName>
    </submittedName>
</protein>
<organism evidence="1 2">
    <name type="scientific">Campylobacter geochelonis</name>
    <dbReference type="NCBI Taxonomy" id="1780362"/>
    <lineage>
        <taxon>Bacteria</taxon>
        <taxon>Pseudomonadati</taxon>
        <taxon>Campylobacterota</taxon>
        <taxon>Epsilonproteobacteria</taxon>
        <taxon>Campylobacterales</taxon>
        <taxon>Campylobacteraceae</taxon>
        <taxon>Campylobacter</taxon>
    </lineage>
</organism>
<dbReference type="PIRSF" id="PIRSF031551">
    <property type="entry name" value="DUF1706"/>
    <property type="match status" value="1"/>
</dbReference>
<keyword evidence="2" id="KW-1185">Reference proteome</keyword>
<evidence type="ECO:0000313" key="2">
    <source>
        <dbReference type="Proteomes" id="UP000069632"/>
    </source>
</evidence>
<dbReference type="EMBL" id="FIZP01000009">
    <property type="protein sequence ID" value="CZE48603.1"/>
    <property type="molecule type" value="Genomic_DNA"/>
</dbReference>
<name>A0A128EPC3_9BACT</name>
<dbReference type="RefSeq" id="WP_075494084.1">
    <property type="nucleotide sequence ID" value="NZ_CP053844.1"/>
</dbReference>
<accession>A0A128EPC3</accession>